<dbReference type="AlphaFoldDB" id="A0A2R4MIV4"/>
<keyword evidence="9" id="KW-0614">Plasmid</keyword>
<accession>A0A2R4MIV4</accession>
<evidence type="ECO:0000313" key="9">
    <source>
        <dbReference type="EMBL" id="AVX05951.1"/>
    </source>
</evidence>
<name>A0A2R4MIV4_9HYPH</name>
<keyword evidence="2" id="KW-1003">Cell membrane</keyword>
<dbReference type="Proteomes" id="UP000258927">
    <property type="component" value="Plasmid pHL2708X3"/>
</dbReference>
<dbReference type="PANTHER" id="PTHR37937">
    <property type="entry name" value="CONJUGATIVE TRANSFER: DNA TRANSPORT"/>
    <property type="match status" value="1"/>
</dbReference>
<comment type="subcellular location">
    <subcellularLocation>
        <location evidence="1">Cell membrane</location>
        <topology evidence="1">Multi-pass membrane protein</topology>
    </subcellularLocation>
</comment>
<evidence type="ECO:0000256" key="1">
    <source>
        <dbReference type="ARBA" id="ARBA00004651"/>
    </source>
</evidence>
<dbReference type="InterPro" id="IPR027417">
    <property type="entry name" value="P-loop_NTPase"/>
</dbReference>
<evidence type="ECO:0000256" key="2">
    <source>
        <dbReference type="ARBA" id="ARBA00022475"/>
    </source>
</evidence>
<dbReference type="Gene3D" id="3.40.50.300">
    <property type="entry name" value="P-loop containing nucleotide triphosphate hydrolases"/>
    <property type="match status" value="2"/>
</dbReference>
<evidence type="ECO:0000256" key="3">
    <source>
        <dbReference type="ARBA" id="ARBA00022692"/>
    </source>
</evidence>
<proteinExistence type="predicted"/>
<protein>
    <submittedName>
        <fullName evidence="9">Coupling protein TraD</fullName>
    </submittedName>
</protein>
<feature type="region of interest" description="Disordered" evidence="6">
    <location>
        <begin position="699"/>
        <end position="745"/>
    </location>
</feature>
<feature type="transmembrane region" description="Helical" evidence="7">
    <location>
        <begin position="32"/>
        <end position="51"/>
    </location>
</feature>
<feature type="transmembrane region" description="Helical" evidence="7">
    <location>
        <begin position="115"/>
        <end position="137"/>
    </location>
</feature>
<dbReference type="GO" id="GO:0005886">
    <property type="term" value="C:plasma membrane"/>
    <property type="evidence" value="ECO:0007669"/>
    <property type="project" value="UniProtKB-SubCell"/>
</dbReference>
<dbReference type="InterPro" id="IPR019476">
    <property type="entry name" value="T4SS_TraD_DNA-bd"/>
</dbReference>
<evidence type="ECO:0000259" key="8">
    <source>
        <dbReference type="Pfam" id="PF10412"/>
    </source>
</evidence>
<dbReference type="KEGG" id="mmyr:MXMO3_03448"/>
<organism evidence="9 10">
    <name type="scientific">Maritalea myrionectae</name>
    <dbReference type="NCBI Taxonomy" id="454601"/>
    <lineage>
        <taxon>Bacteria</taxon>
        <taxon>Pseudomonadati</taxon>
        <taxon>Pseudomonadota</taxon>
        <taxon>Alphaproteobacteria</taxon>
        <taxon>Hyphomicrobiales</taxon>
        <taxon>Devosiaceae</taxon>
        <taxon>Maritalea</taxon>
    </lineage>
</organism>
<dbReference type="RefSeq" id="WP_117396906.1">
    <property type="nucleotide sequence ID" value="NZ_CP021331.1"/>
</dbReference>
<evidence type="ECO:0000256" key="5">
    <source>
        <dbReference type="ARBA" id="ARBA00023136"/>
    </source>
</evidence>
<keyword evidence="10" id="KW-1185">Reference proteome</keyword>
<dbReference type="InterPro" id="IPR051539">
    <property type="entry name" value="T4SS-coupling_protein"/>
</dbReference>
<dbReference type="PANTHER" id="PTHR37937:SF1">
    <property type="entry name" value="CONJUGATIVE TRANSFER: DNA TRANSPORT"/>
    <property type="match status" value="1"/>
</dbReference>
<sequence length="745" mass="84126">MMRKSNADVLIRGGQTTQHWFRMGLQVVKGTLMFAVGIFIVVWLGLSFSYFKFENIPLIFVHYQATFFVETRGTPDVLLNYNHPQNGLIVDTAQAIFTNPEIAGLSKDYEEKAIAFAWMAFIPTIVGAIIAFCVFYFSGRELEGDSHVRGTKLVSYKELKRWSKLKWAQYEKKFGKERKKGPRYTIAGIEFPPNTVEAQTVICGTVGVGKSNAILELLSTVREMDGKAIIYDRMGTYVSQFYDPQKDIIINPFDQRSHSWSPFNEAKSPEFFTQLSEVFIPDNKGSMDPFWTQAARIVFDYAAQTLFEKKEMSNQALRDAILNIPANKLAELIEKTPGRHFFNSETAKTAGSIRANLITELRFLEHLRDDGKPFSAREWVHDENKKGFVFLTADAEHAAANRNIISSILEVAANALMTMPQSDDPRIWFMMDEVPTLNRLPFLPKSLAEIRQFGGAFVVGYQVFSQLESIYGDKDAKTIAGNLNNRIIFNTPDADTAEIFSKSLGSEDVEERRESITVGAHQSRDGVGFMGQRQERRIVTASQIQSLAQFEGYISFAYDSPTAFVEFKAFPKSVSAPAFEPYLGNNPAKGVMQLLGQREDETAPDPQSSAQKKLMKDEETLQEFDIYKIRIKKKYPDLLDDDENDIWLLQHFLNQKALGVATDEIGIPKPSGQMMAGIGQKSRKTPAPFTEILFPLQQLRGKPSPHSDMESSSFQSHEPETEANKPKNTIYEGLSQFYHSEGEKP</sequence>
<dbReference type="EMBL" id="CP021331">
    <property type="protein sequence ID" value="AVX05951.1"/>
    <property type="molecule type" value="Genomic_DNA"/>
</dbReference>
<evidence type="ECO:0000256" key="7">
    <source>
        <dbReference type="SAM" id="Phobius"/>
    </source>
</evidence>
<dbReference type="SUPFAM" id="SSF52540">
    <property type="entry name" value="P-loop containing nucleoside triphosphate hydrolases"/>
    <property type="match status" value="1"/>
</dbReference>
<evidence type="ECO:0000313" key="10">
    <source>
        <dbReference type="Proteomes" id="UP000258927"/>
    </source>
</evidence>
<keyword evidence="5 7" id="KW-0472">Membrane</keyword>
<evidence type="ECO:0000256" key="6">
    <source>
        <dbReference type="SAM" id="MobiDB-lite"/>
    </source>
</evidence>
<feature type="domain" description="Type IV secretion system coupling protein TraD DNA-binding" evidence="8">
    <location>
        <begin position="183"/>
        <end position="567"/>
    </location>
</feature>
<dbReference type="CDD" id="cd01127">
    <property type="entry name" value="TrwB_TraG_TraD_VirD4"/>
    <property type="match status" value="1"/>
</dbReference>
<evidence type="ECO:0000256" key="4">
    <source>
        <dbReference type="ARBA" id="ARBA00022989"/>
    </source>
</evidence>
<dbReference type="Pfam" id="PF10412">
    <property type="entry name" value="TrwB_AAD_bind"/>
    <property type="match status" value="1"/>
</dbReference>
<gene>
    <name evidence="9" type="ORF">MXMO3_03448</name>
</gene>
<geneLocation type="plasmid" evidence="10">
    <name>phl2708x3</name>
</geneLocation>
<keyword evidence="3 7" id="KW-0812">Transmembrane</keyword>
<reference evidence="9 10" key="1">
    <citation type="submission" date="2017-05" db="EMBL/GenBank/DDBJ databases">
        <title>Genome Analysis of Maritalea myrionectae HL2708#5.</title>
        <authorList>
            <consortium name="Cotde Inc.-PKNU"/>
            <person name="Jang D."/>
            <person name="Oh H.-M."/>
        </authorList>
    </citation>
    <scope>NUCLEOTIDE SEQUENCE [LARGE SCALE GENOMIC DNA]</scope>
    <source>
        <strain evidence="9 10">HL2708#5</strain>
        <plasmid evidence="10">phl2708x3</plasmid>
    </source>
</reference>
<keyword evidence="4 7" id="KW-1133">Transmembrane helix</keyword>